<keyword evidence="3" id="KW-0804">Transcription</keyword>
<evidence type="ECO:0000256" key="3">
    <source>
        <dbReference type="ARBA" id="ARBA00023163"/>
    </source>
</evidence>
<keyword evidence="8" id="KW-1185">Reference proteome</keyword>
<sequence>MEEENGQGRMMVRPEEEEQQKYGTFPPGYRFRPTDRELIVCYLRKKVYNQTLPPIDDIYDVEINKYTPLQLFDNYGRKGEAAMYFFTSRDRKYLKGKRPNRAVVGGFWKATASKHAIGDENNPIGYKSALVYHRGTFKNSTKTDWLMQEYTLPDNTPANIPSTSSSTNMKLNTFVLCKIYRKSTKLFESMEPSTSSSTPSLQEPPMPLQANDHYEQIPPELPLQANDHHQQIMPPELPLQTNDHHEQMPPELPLQAYDHHEQMPIANDHQEHHSQLPYNVGFSSHDDQDNYFTYGDLWDFSYDPIVDSLLNDINLPPLPLSNNDSLLKDDNLPNPLPSDYSSFRETDFDLK</sequence>
<dbReference type="PROSITE" id="PS51005">
    <property type="entry name" value="NAC"/>
    <property type="match status" value="1"/>
</dbReference>
<dbReference type="InterPro" id="IPR036093">
    <property type="entry name" value="NAC_dom_sf"/>
</dbReference>
<dbReference type="Gene3D" id="2.170.150.80">
    <property type="entry name" value="NAC domain"/>
    <property type="match status" value="1"/>
</dbReference>
<feature type="region of interest" description="Disordered" evidence="5">
    <location>
        <begin position="329"/>
        <end position="351"/>
    </location>
</feature>
<keyword evidence="1" id="KW-0805">Transcription regulation</keyword>
<feature type="region of interest" description="Disordered" evidence="5">
    <location>
        <begin position="1"/>
        <end position="27"/>
    </location>
</feature>
<feature type="compositionally biased region" description="Basic and acidic residues" evidence="5">
    <location>
        <begin position="342"/>
        <end position="351"/>
    </location>
</feature>
<dbReference type="AlphaFoldDB" id="A0AAE0E7E9"/>
<dbReference type="GO" id="GO:0003677">
    <property type="term" value="F:DNA binding"/>
    <property type="evidence" value="ECO:0007669"/>
    <property type="project" value="UniProtKB-KW"/>
</dbReference>
<dbReference type="PANTHER" id="PTHR31719:SF179">
    <property type="entry name" value="OS08G0148400 PROTEIN"/>
    <property type="match status" value="1"/>
</dbReference>
<gene>
    <name evidence="7" type="ORF">Dsin_011776</name>
</gene>
<dbReference type="Pfam" id="PF02365">
    <property type="entry name" value="NAM"/>
    <property type="match status" value="1"/>
</dbReference>
<dbReference type="GO" id="GO:0006355">
    <property type="term" value="P:regulation of DNA-templated transcription"/>
    <property type="evidence" value="ECO:0007669"/>
    <property type="project" value="InterPro"/>
</dbReference>
<organism evidence="7 8">
    <name type="scientific">Dipteronia sinensis</name>
    <dbReference type="NCBI Taxonomy" id="43782"/>
    <lineage>
        <taxon>Eukaryota</taxon>
        <taxon>Viridiplantae</taxon>
        <taxon>Streptophyta</taxon>
        <taxon>Embryophyta</taxon>
        <taxon>Tracheophyta</taxon>
        <taxon>Spermatophyta</taxon>
        <taxon>Magnoliopsida</taxon>
        <taxon>eudicotyledons</taxon>
        <taxon>Gunneridae</taxon>
        <taxon>Pentapetalae</taxon>
        <taxon>rosids</taxon>
        <taxon>malvids</taxon>
        <taxon>Sapindales</taxon>
        <taxon>Sapindaceae</taxon>
        <taxon>Hippocastanoideae</taxon>
        <taxon>Acereae</taxon>
        <taxon>Dipteronia</taxon>
    </lineage>
</organism>
<evidence type="ECO:0000259" key="6">
    <source>
        <dbReference type="PROSITE" id="PS51005"/>
    </source>
</evidence>
<feature type="compositionally biased region" description="Low complexity" evidence="5">
    <location>
        <begin position="189"/>
        <end position="200"/>
    </location>
</feature>
<evidence type="ECO:0000313" key="8">
    <source>
        <dbReference type="Proteomes" id="UP001281410"/>
    </source>
</evidence>
<keyword evidence="2" id="KW-0238">DNA-binding</keyword>
<proteinExistence type="predicted"/>
<feature type="domain" description="NAC" evidence="6">
    <location>
        <begin position="25"/>
        <end position="182"/>
    </location>
</feature>
<accession>A0AAE0E7E9</accession>
<dbReference type="EMBL" id="JANJYJ010000004">
    <property type="protein sequence ID" value="KAK3217806.1"/>
    <property type="molecule type" value="Genomic_DNA"/>
</dbReference>
<dbReference type="SUPFAM" id="SSF101941">
    <property type="entry name" value="NAC domain"/>
    <property type="match status" value="1"/>
</dbReference>
<keyword evidence="4" id="KW-0539">Nucleus</keyword>
<protein>
    <recommendedName>
        <fullName evidence="6">NAC domain-containing protein</fullName>
    </recommendedName>
</protein>
<dbReference type="InterPro" id="IPR003441">
    <property type="entry name" value="NAC-dom"/>
</dbReference>
<dbReference type="Proteomes" id="UP001281410">
    <property type="component" value="Unassembled WGS sequence"/>
</dbReference>
<comment type="caution">
    <text evidence="7">The sequence shown here is derived from an EMBL/GenBank/DDBJ whole genome shotgun (WGS) entry which is preliminary data.</text>
</comment>
<dbReference type="PANTHER" id="PTHR31719">
    <property type="entry name" value="NAC TRANSCRIPTION FACTOR 56"/>
    <property type="match status" value="1"/>
</dbReference>
<evidence type="ECO:0000256" key="4">
    <source>
        <dbReference type="ARBA" id="ARBA00023242"/>
    </source>
</evidence>
<feature type="region of interest" description="Disordered" evidence="5">
    <location>
        <begin position="189"/>
        <end position="209"/>
    </location>
</feature>
<evidence type="ECO:0000256" key="5">
    <source>
        <dbReference type="SAM" id="MobiDB-lite"/>
    </source>
</evidence>
<evidence type="ECO:0000256" key="1">
    <source>
        <dbReference type="ARBA" id="ARBA00023015"/>
    </source>
</evidence>
<evidence type="ECO:0000256" key="2">
    <source>
        <dbReference type="ARBA" id="ARBA00023125"/>
    </source>
</evidence>
<reference evidence="7" key="1">
    <citation type="journal article" date="2023" name="Plant J.">
        <title>Genome sequences and population genomics provide insights into the demographic history, inbreeding, and mutation load of two 'living fossil' tree species of Dipteronia.</title>
        <authorList>
            <person name="Feng Y."/>
            <person name="Comes H.P."/>
            <person name="Chen J."/>
            <person name="Zhu S."/>
            <person name="Lu R."/>
            <person name="Zhang X."/>
            <person name="Li P."/>
            <person name="Qiu J."/>
            <person name="Olsen K.M."/>
            <person name="Qiu Y."/>
        </authorList>
    </citation>
    <scope>NUCLEOTIDE SEQUENCE</scope>
    <source>
        <strain evidence="7">NBL</strain>
    </source>
</reference>
<name>A0AAE0E7E9_9ROSI</name>
<evidence type="ECO:0000313" key="7">
    <source>
        <dbReference type="EMBL" id="KAK3217806.1"/>
    </source>
</evidence>